<feature type="transmembrane region" description="Helical" evidence="1">
    <location>
        <begin position="12"/>
        <end position="29"/>
    </location>
</feature>
<dbReference type="AlphaFoldDB" id="A7HIZ3"/>
<feature type="transmembrane region" description="Helical" evidence="1">
    <location>
        <begin position="318"/>
        <end position="335"/>
    </location>
</feature>
<dbReference type="Proteomes" id="UP000002415">
    <property type="component" value="Chromosome"/>
</dbReference>
<protein>
    <submittedName>
        <fullName evidence="2">Uncharacterized protein</fullName>
    </submittedName>
</protein>
<evidence type="ECO:0000313" key="3">
    <source>
        <dbReference type="Proteomes" id="UP000002415"/>
    </source>
</evidence>
<dbReference type="eggNOG" id="ENOG5032YVC">
    <property type="taxonomic scope" value="Bacteria"/>
</dbReference>
<proteinExistence type="predicted"/>
<feature type="transmembrane region" description="Helical" evidence="1">
    <location>
        <begin position="272"/>
        <end position="298"/>
    </location>
</feature>
<gene>
    <name evidence="2" type="ordered locus">Fnod_0003</name>
</gene>
<reference evidence="2 3" key="2">
    <citation type="journal article" date="2009" name="Proc. Natl. Acad. Sci. U.S.A.">
        <title>On the chimeric nature, thermophilic origin, and phylogenetic placement of the Thermotogales.</title>
        <authorList>
            <person name="Zhaxybayeva O."/>
            <person name="Swithers K.S."/>
            <person name="Lapierre P."/>
            <person name="Fournier G.P."/>
            <person name="Bickhart D.M."/>
            <person name="DeBoy R.T."/>
            <person name="Nelson K.E."/>
            <person name="Nesbo C.L."/>
            <person name="Doolittle W.F."/>
            <person name="Gogarten J.P."/>
            <person name="Noll K.M."/>
        </authorList>
    </citation>
    <scope>NUCLEOTIDE SEQUENCE [LARGE SCALE GENOMIC DNA]</scope>
    <source>
        <strain evidence="3">ATCC 35602 / DSM 5306 / Rt17-B1</strain>
    </source>
</reference>
<dbReference type="EMBL" id="CP000771">
    <property type="protein sequence ID" value="ABS59876.1"/>
    <property type="molecule type" value="Genomic_DNA"/>
</dbReference>
<dbReference type="STRING" id="381764.Fnod_0003"/>
<evidence type="ECO:0000256" key="1">
    <source>
        <dbReference type="SAM" id="Phobius"/>
    </source>
</evidence>
<feature type="transmembrane region" description="Helical" evidence="1">
    <location>
        <begin position="531"/>
        <end position="549"/>
    </location>
</feature>
<keyword evidence="1" id="KW-0812">Transmembrane</keyword>
<organism evidence="2 3">
    <name type="scientific">Fervidobacterium nodosum (strain ATCC 35602 / DSM 5306 / Rt17-B1)</name>
    <dbReference type="NCBI Taxonomy" id="381764"/>
    <lineage>
        <taxon>Bacteria</taxon>
        <taxon>Thermotogati</taxon>
        <taxon>Thermotogota</taxon>
        <taxon>Thermotogae</taxon>
        <taxon>Thermotogales</taxon>
        <taxon>Fervidobacteriaceae</taxon>
        <taxon>Fervidobacterium</taxon>
    </lineage>
</organism>
<reference evidence="2 3" key="1">
    <citation type="submission" date="2007-07" db="EMBL/GenBank/DDBJ databases">
        <title>Complete sequence of Fervidobacterium nodosum Rt17-B1.</title>
        <authorList>
            <consortium name="US DOE Joint Genome Institute"/>
            <person name="Copeland A."/>
            <person name="Lucas S."/>
            <person name="Lapidus A."/>
            <person name="Barry K."/>
            <person name="Glavina del Rio T."/>
            <person name="Dalin E."/>
            <person name="Tice H."/>
            <person name="Pitluck S."/>
            <person name="Saunders E."/>
            <person name="Brettin T."/>
            <person name="Bruce D."/>
            <person name="Detter J.C."/>
            <person name="Han C."/>
            <person name="Schmutz J."/>
            <person name="Larimer F."/>
            <person name="Land M."/>
            <person name="Hauser L."/>
            <person name="Kyrpides N."/>
            <person name="Mikhailova N."/>
            <person name="Nelson K."/>
            <person name="Gogarten J.P."/>
            <person name="Noll K."/>
            <person name="Richardson P."/>
        </authorList>
    </citation>
    <scope>NUCLEOTIDE SEQUENCE [LARGE SCALE GENOMIC DNA]</scope>
    <source>
        <strain evidence="3">ATCC 35602 / DSM 5306 / Rt17-B1</strain>
    </source>
</reference>
<dbReference type="HOGENOM" id="CLU_028669_0_0_0"/>
<name>A7HIZ3_FERNB</name>
<evidence type="ECO:0000313" key="2">
    <source>
        <dbReference type="EMBL" id="ABS59876.1"/>
    </source>
</evidence>
<feature type="transmembrane region" description="Helical" evidence="1">
    <location>
        <begin position="340"/>
        <end position="359"/>
    </location>
</feature>
<dbReference type="RefSeq" id="WP_011993199.1">
    <property type="nucleotide sequence ID" value="NC_009718.1"/>
</dbReference>
<dbReference type="KEGG" id="fno:Fnod_0003"/>
<keyword evidence="1" id="KW-1133">Transmembrane helix</keyword>
<feature type="transmembrane region" description="Helical" evidence="1">
    <location>
        <begin position="585"/>
        <end position="605"/>
    </location>
</feature>
<feature type="transmembrane region" description="Helical" evidence="1">
    <location>
        <begin position="556"/>
        <end position="579"/>
    </location>
</feature>
<sequence length="617" mass="70889">MIKEKSVTKRTLTFIFLILMVLFVYALDLKKSEDYYLSYFETSSSFGSYVRELIKNDLPIYRFLKIHMVGSSEKTETTKKTGDYLLSIKPFDGTNSDEERLARAIYLAYWEAKLNHRKMDVEIVKNSPIFNEFFSEYQFRVSDAFRNYAQDLVAYLFGLDVPGLPSELVPEEIKNLKKNLINNYSYEPVYNGEEKEAISILLSKSEVVKGLQEIIIDAQKSTNDFEPETLIMRTSATVFRSAFSYIAGLKNEIAQKFVDITPKERNFAWIRWLVYLVLFAVGYFVLKNMSLVFALFLASETVYIGSFMDIQSLVDGKIYGIVFAIAVIFSVIYFFTRKKYLYSLISLLTIIALFLPSFGTPDLVMKNSFSNSPFYSALVDDIINDQLGKLKINAKDYNTLTNESIQAFSNLISELEEDGNVSEECFEPEKFDKRIEYVSNLLSKHKDKKKEIDDFVYFEKSRMKKVEKIKLSTQKLLVKMASVSSENFKNDLISFVNSNFSENTAKEFSEKINSTKEISVVPLPGYKIQNYLAATILLALSLFLVALNFKEAFIPLIGSIAVSVLSLLKNQILFVQVGVPSITIYISWTIPYVLILSLVFGFIWFNSTNTFRRREKV</sequence>
<accession>A7HIZ3</accession>
<keyword evidence="3" id="KW-1185">Reference proteome</keyword>
<keyword evidence="1" id="KW-0472">Membrane</keyword>